<comment type="subunit">
    <text evidence="9">Monomer.</text>
</comment>
<evidence type="ECO:0000256" key="2">
    <source>
        <dbReference type="ARBA" id="ARBA00004811"/>
    </source>
</evidence>
<feature type="binding site" evidence="9">
    <location>
        <position position="19"/>
    </location>
    <ligand>
        <name>3-phosphoshikimate</name>
        <dbReference type="ChEBI" id="CHEBI:145989"/>
    </ligand>
</feature>
<dbReference type="FunFam" id="3.65.10.10:FF:000006">
    <property type="entry name" value="3-phosphoshikimate 1-carboxyvinyltransferase"/>
    <property type="match status" value="1"/>
</dbReference>
<dbReference type="PROSITE" id="PS00885">
    <property type="entry name" value="EPSP_SYNTHASE_2"/>
    <property type="match status" value="1"/>
</dbReference>
<comment type="caution">
    <text evidence="11">The sequence shown here is derived from an EMBL/GenBank/DDBJ whole genome shotgun (WGS) entry which is preliminary data.</text>
</comment>
<dbReference type="PIRSF" id="PIRSF000505">
    <property type="entry name" value="EPSPS"/>
    <property type="match status" value="1"/>
</dbReference>
<keyword evidence="4 9" id="KW-0963">Cytoplasm</keyword>
<dbReference type="PANTHER" id="PTHR21090:SF5">
    <property type="entry name" value="PENTAFUNCTIONAL AROM POLYPEPTIDE"/>
    <property type="match status" value="1"/>
</dbReference>
<evidence type="ECO:0000256" key="9">
    <source>
        <dbReference type="HAMAP-Rule" id="MF_00210"/>
    </source>
</evidence>
<comment type="caution">
    <text evidence="9">Lacks conserved residue(s) required for the propagation of feature annotation.</text>
</comment>
<dbReference type="GO" id="GO:0009073">
    <property type="term" value="P:aromatic amino acid family biosynthetic process"/>
    <property type="evidence" value="ECO:0007669"/>
    <property type="project" value="UniProtKB-KW"/>
</dbReference>
<evidence type="ECO:0000256" key="3">
    <source>
        <dbReference type="ARBA" id="ARBA00009948"/>
    </source>
</evidence>
<evidence type="ECO:0000256" key="1">
    <source>
        <dbReference type="ARBA" id="ARBA00002174"/>
    </source>
</evidence>
<feature type="binding site" evidence="9">
    <location>
        <position position="19"/>
    </location>
    <ligand>
        <name>phosphoenolpyruvate</name>
        <dbReference type="ChEBI" id="CHEBI:58702"/>
    </ligand>
</feature>
<feature type="binding site" evidence="9">
    <location>
        <position position="312"/>
    </location>
    <ligand>
        <name>3-phosphoshikimate</name>
        <dbReference type="ChEBI" id="CHEBI:145989"/>
    </ligand>
</feature>
<dbReference type="RefSeq" id="WP_038282489.1">
    <property type="nucleotide sequence ID" value="NZ_JPME01000018.1"/>
</dbReference>
<dbReference type="Gene3D" id="3.65.10.10">
    <property type="entry name" value="Enolpyruvate transferase domain"/>
    <property type="match status" value="2"/>
</dbReference>
<dbReference type="InterPro" id="IPR023193">
    <property type="entry name" value="EPSP_synthase_CS"/>
</dbReference>
<feature type="binding site" evidence="9">
    <location>
        <position position="20"/>
    </location>
    <ligand>
        <name>3-phosphoshikimate</name>
        <dbReference type="ChEBI" id="CHEBI:145989"/>
    </ligand>
</feature>
<sequence length="425" mass="45483">MKFTKASPLKGEITIPGDKSISHRSVMFGSIAKGTTEISHFLQGADCLSTISCFKKMGIQIENNHDTVIVHGNGLRGLKKPETILDCGNSGTTTRLISGLLAAQDFDVTLTGDESIRKRPMKRIMEPLSFMGADIKSVKDNGCAPLSIIGKKLHGIHYTSPVASAQIKSCILLAGLYAEGETKVTEPYVSRNHSEIMLKYFGANVKTEGTTACIAPVKELYGNKIVVPGDISSAAYFIAAGLMIPGSEILIKQVGINPTRDGIIHVCRDMGADITLLEVNTDSGEPTADILVKSGSLHGITIGGAIIPTLIDELPMIAAMACFAEGETMIKDAAELKVKESNRIEVMVRNLSAMGADVKETEDGMIIRGGRPLHGAVIDSKLDHRIAMTFAVTGLCAEGETEILGAECVNISYPGFYQDLERLMK</sequence>
<dbReference type="EMBL" id="JPME01000018">
    <property type="protein sequence ID" value="KEZ89354.1"/>
    <property type="molecule type" value="Genomic_DNA"/>
</dbReference>
<dbReference type="OrthoDB" id="9809920at2"/>
<feature type="binding site" evidence="9">
    <location>
        <position position="385"/>
    </location>
    <ligand>
        <name>phosphoenolpyruvate</name>
        <dbReference type="ChEBI" id="CHEBI:58702"/>
    </ligand>
</feature>
<name>A0A084JK70_9FIRM</name>
<feature type="binding site" evidence="9">
    <location>
        <position position="164"/>
    </location>
    <ligand>
        <name>3-phosphoshikimate</name>
        <dbReference type="ChEBI" id="CHEBI:145989"/>
    </ligand>
</feature>
<dbReference type="Proteomes" id="UP000028525">
    <property type="component" value="Unassembled WGS sequence"/>
</dbReference>
<feature type="active site" description="Proton acceptor" evidence="9">
    <location>
        <position position="312"/>
    </location>
</feature>
<comment type="similarity">
    <text evidence="3 9">Belongs to the EPSP synthase family.</text>
</comment>
<comment type="catalytic activity">
    <reaction evidence="8">
        <text>3-phosphoshikimate + phosphoenolpyruvate = 5-O-(1-carboxyvinyl)-3-phosphoshikimate + phosphate</text>
        <dbReference type="Rhea" id="RHEA:21256"/>
        <dbReference type="ChEBI" id="CHEBI:43474"/>
        <dbReference type="ChEBI" id="CHEBI:57701"/>
        <dbReference type="ChEBI" id="CHEBI:58702"/>
        <dbReference type="ChEBI" id="CHEBI:145989"/>
        <dbReference type="EC" id="2.5.1.19"/>
    </reaction>
    <physiologicalReaction direction="left-to-right" evidence="8">
        <dbReference type="Rhea" id="RHEA:21257"/>
    </physiologicalReaction>
</comment>
<feature type="binding site" evidence="9">
    <location>
        <position position="166"/>
    </location>
    <ligand>
        <name>phosphoenolpyruvate</name>
        <dbReference type="ChEBI" id="CHEBI:58702"/>
    </ligand>
</feature>
<dbReference type="InterPro" id="IPR013792">
    <property type="entry name" value="RNA3'P_cycl/enolpyr_Trfase_a/b"/>
</dbReference>
<dbReference type="InterPro" id="IPR006264">
    <property type="entry name" value="EPSP_synthase"/>
</dbReference>
<protein>
    <recommendedName>
        <fullName evidence="9">3-phosphoshikimate 1-carboxyvinyltransferase</fullName>
        <ecNumber evidence="9">2.5.1.19</ecNumber>
    </recommendedName>
    <alternativeName>
        <fullName evidence="9">5-enolpyruvylshikimate-3-phosphate synthase</fullName>
        <shortName evidence="9">EPSP synthase</shortName>
        <shortName evidence="9">EPSPS</shortName>
    </alternativeName>
</protein>
<feature type="binding site" evidence="9">
    <location>
        <position position="343"/>
    </location>
    <ligand>
        <name>phosphoenolpyruvate</name>
        <dbReference type="ChEBI" id="CHEBI:58702"/>
    </ligand>
</feature>
<dbReference type="InterPro" id="IPR001986">
    <property type="entry name" value="Enolpyruvate_Tfrase_dom"/>
</dbReference>
<evidence type="ECO:0000256" key="6">
    <source>
        <dbReference type="ARBA" id="ARBA00022679"/>
    </source>
</evidence>
<dbReference type="InterPro" id="IPR036968">
    <property type="entry name" value="Enolpyruvate_Tfrase_sf"/>
</dbReference>
<dbReference type="AlphaFoldDB" id="A0A084JK70"/>
<dbReference type="CDD" id="cd01556">
    <property type="entry name" value="EPSP_synthase"/>
    <property type="match status" value="1"/>
</dbReference>
<dbReference type="EC" id="2.5.1.19" evidence="9"/>
<dbReference type="PROSITE" id="PS00104">
    <property type="entry name" value="EPSP_SYNTHASE_1"/>
    <property type="match status" value="1"/>
</dbReference>
<comment type="subcellular location">
    <subcellularLocation>
        <location evidence="9">Cytoplasm</location>
    </subcellularLocation>
</comment>
<evidence type="ECO:0000256" key="5">
    <source>
        <dbReference type="ARBA" id="ARBA00022605"/>
    </source>
</evidence>
<keyword evidence="5 9" id="KW-0028">Amino-acid biosynthesis</keyword>
<keyword evidence="6 9" id="KW-0808">Transferase</keyword>
<proteinExistence type="inferred from homology"/>
<dbReference type="GO" id="GO:0003866">
    <property type="term" value="F:3-phosphoshikimate 1-carboxyvinyltransferase activity"/>
    <property type="evidence" value="ECO:0007669"/>
    <property type="project" value="UniProtKB-UniRule"/>
</dbReference>
<comment type="pathway">
    <text evidence="2 9">Metabolic intermediate biosynthesis; chorismate biosynthesis; chorismate from D-erythrose 4-phosphate and phosphoenolpyruvate: step 6/7.</text>
</comment>
<dbReference type="NCBIfam" id="TIGR01356">
    <property type="entry name" value="aroA"/>
    <property type="match status" value="1"/>
</dbReference>
<feature type="binding site" evidence="9">
    <location>
        <position position="119"/>
    </location>
    <ligand>
        <name>phosphoenolpyruvate</name>
        <dbReference type="ChEBI" id="CHEBI:58702"/>
    </ligand>
</feature>
<organism evidence="11 12">
    <name type="scientific">Lacrimispora celerecrescens</name>
    <dbReference type="NCBI Taxonomy" id="29354"/>
    <lineage>
        <taxon>Bacteria</taxon>
        <taxon>Bacillati</taxon>
        <taxon>Bacillota</taxon>
        <taxon>Clostridia</taxon>
        <taxon>Lachnospirales</taxon>
        <taxon>Lachnospiraceae</taxon>
        <taxon>Lacrimispora</taxon>
    </lineage>
</organism>
<evidence type="ECO:0000313" key="12">
    <source>
        <dbReference type="Proteomes" id="UP000028525"/>
    </source>
</evidence>
<keyword evidence="12" id="KW-1185">Reference proteome</keyword>
<gene>
    <name evidence="9" type="primary">aroA</name>
    <name evidence="11" type="ORF">IO98_15380</name>
</gene>
<evidence type="ECO:0000256" key="8">
    <source>
        <dbReference type="ARBA" id="ARBA00044633"/>
    </source>
</evidence>
<feature type="binding site" evidence="9">
    <location>
        <position position="339"/>
    </location>
    <ligand>
        <name>3-phosphoshikimate</name>
        <dbReference type="ChEBI" id="CHEBI:145989"/>
    </ligand>
</feature>
<dbReference type="HAMAP" id="MF_00210">
    <property type="entry name" value="EPSP_synth"/>
    <property type="match status" value="1"/>
</dbReference>
<dbReference type="SUPFAM" id="SSF55205">
    <property type="entry name" value="EPT/RTPC-like"/>
    <property type="match status" value="1"/>
</dbReference>
<feature type="domain" description="Enolpyruvate transferase" evidence="10">
    <location>
        <begin position="5"/>
        <end position="420"/>
    </location>
</feature>
<feature type="binding site" evidence="9">
    <location>
        <position position="166"/>
    </location>
    <ligand>
        <name>3-phosphoshikimate</name>
        <dbReference type="ChEBI" id="CHEBI:145989"/>
    </ligand>
</feature>
<dbReference type="PANTHER" id="PTHR21090">
    <property type="entry name" value="AROM/DEHYDROQUINATE SYNTHASE"/>
    <property type="match status" value="1"/>
</dbReference>
<dbReference type="GO" id="GO:0005737">
    <property type="term" value="C:cytoplasm"/>
    <property type="evidence" value="ECO:0007669"/>
    <property type="project" value="UniProtKB-SubCell"/>
</dbReference>
<evidence type="ECO:0000259" key="10">
    <source>
        <dbReference type="Pfam" id="PF00275"/>
    </source>
</evidence>
<feature type="binding site" evidence="9">
    <location>
        <position position="91"/>
    </location>
    <ligand>
        <name>phosphoenolpyruvate</name>
        <dbReference type="ChEBI" id="CHEBI:58702"/>
    </ligand>
</feature>
<accession>A0A084JK70</accession>
<feature type="binding site" evidence="9">
    <location>
        <position position="24"/>
    </location>
    <ligand>
        <name>3-phosphoshikimate</name>
        <dbReference type="ChEBI" id="CHEBI:145989"/>
    </ligand>
</feature>
<keyword evidence="7 9" id="KW-0057">Aromatic amino acid biosynthesis</keyword>
<dbReference type="FunFam" id="3.65.10.10:FF:000005">
    <property type="entry name" value="3-phosphoshikimate 1-carboxyvinyltransferase"/>
    <property type="match status" value="1"/>
</dbReference>
<dbReference type="UniPathway" id="UPA00053">
    <property type="reaction ID" value="UER00089"/>
</dbReference>
<dbReference type="STRING" id="29354.IO98_15380"/>
<reference evidence="11 12" key="1">
    <citation type="submission" date="2014-07" db="EMBL/GenBank/DDBJ databases">
        <title>Draft genome of Clostridium celerecrescens 152B isolated from sediments associated with methane hydrate from Krishna Godavari basin.</title>
        <authorList>
            <person name="Honkalas V.S."/>
            <person name="Dabir A.P."/>
            <person name="Arora P."/>
            <person name="Dhakephalkar P.K."/>
        </authorList>
    </citation>
    <scope>NUCLEOTIDE SEQUENCE [LARGE SCALE GENOMIC DNA]</scope>
    <source>
        <strain evidence="11 12">152B</strain>
    </source>
</reference>
<dbReference type="GO" id="GO:0008652">
    <property type="term" value="P:amino acid biosynthetic process"/>
    <property type="evidence" value="ECO:0007669"/>
    <property type="project" value="UniProtKB-KW"/>
</dbReference>
<comment type="function">
    <text evidence="1 9">Catalyzes the transfer of the enolpyruvyl moiety of phosphoenolpyruvate (PEP) to the 5-hydroxyl of shikimate-3-phosphate (S3P) to produce enolpyruvyl shikimate-3-phosphate and inorganic phosphate.</text>
</comment>
<evidence type="ECO:0000256" key="7">
    <source>
        <dbReference type="ARBA" id="ARBA00023141"/>
    </source>
</evidence>
<evidence type="ECO:0000256" key="4">
    <source>
        <dbReference type="ARBA" id="ARBA00022490"/>
    </source>
</evidence>
<dbReference type="GO" id="GO:0009423">
    <property type="term" value="P:chorismate biosynthetic process"/>
    <property type="evidence" value="ECO:0007669"/>
    <property type="project" value="UniProtKB-UniRule"/>
</dbReference>
<evidence type="ECO:0000313" key="11">
    <source>
        <dbReference type="EMBL" id="KEZ89354.1"/>
    </source>
</evidence>
<dbReference type="Pfam" id="PF00275">
    <property type="entry name" value="EPSP_synthase"/>
    <property type="match status" value="1"/>
</dbReference>